<protein>
    <recommendedName>
        <fullName evidence="4">Integral membrane protein</fullName>
    </recommendedName>
</protein>
<evidence type="ECO:0000256" key="1">
    <source>
        <dbReference type="SAM" id="Phobius"/>
    </source>
</evidence>
<keyword evidence="1" id="KW-0472">Membrane</keyword>
<feature type="transmembrane region" description="Helical" evidence="1">
    <location>
        <begin position="39"/>
        <end position="56"/>
    </location>
</feature>
<reference evidence="2 3" key="1">
    <citation type="submission" date="2024-10" db="EMBL/GenBank/DDBJ databases">
        <title>The Natural Products Discovery Center: Release of the First 8490 Sequenced Strains for Exploring Actinobacteria Biosynthetic Diversity.</title>
        <authorList>
            <person name="Kalkreuter E."/>
            <person name="Kautsar S.A."/>
            <person name="Yang D."/>
            <person name="Bader C.D."/>
            <person name="Teijaro C.N."/>
            <person name="Fluegel L."/>
            <person name="Davis C.M."/>
            <person name="Simpson J.R."/>
            <person name="Lauterbach L."/>
            <person name="Steele A.D."/>
            <person name="Gui C."/>
            <person name="Meng S."/>
            <person name="Li G."/>
            <person name="Viehrig K."/>
            <person name="Ye F."/>
            <person name="Su P."/>
            <person name="Kiefer A.F."/>
            <person name="Nichols A."/>
            <person name="Cepeda A.J."/>
            <person name="Yan W."/>
            <person name="Fan B."/>
            <person name="Jiang Y."/>
            <person name="Adhikari A."/>
            <person name="Zheng C.-J."/>
            <person name="Schuster L."/>
            <person name="Cowan T.M."/>
            <person name="Smanski M.J."/>
            <person name="Chevrette M.G."/>
            <person name="De Carvalho L.P.S."/>
            <person name="Shen B."/>
        </authorList>
    </citation>
    <scope>NUCLEOTIDE SEQUENCE [LARGE SCALE GENOMIC DNA]</scope>
    <source>
        <strain evidence="2 3">NPDC017990</strain>
    </source>
</reference>
<dbReference type="RefSeq" id="WP_397718811.1">
    <property type="nucleotide sequence ID" value="NZ_JBIRGN010000014.1"/>
</dbReference>
<proteinExistence type="predicted"/>
<dbReference type="EMBL" id="JBIRGQ010000014">
    <property type="protein sequence ID" value="MFH8551746.1"/>
    <property type="molecule type" value="Genomic_DNA"/>
</dbReference>
<organism evidence="2 3">
    <name type="scientific">Streptomyces longisporoflavus</name>
    <dbReference type="NCBI Taxonomy" id="28044"/>
    <lineage>
        <taxon>Bacteria</taxon>
        <taxon>Bacillati</taxon>
        <taxon>Actinomycetota</taxon>
        <taxon>Actinomycetes</taxon>
        <taxon>Kitasatosporales</taxon>
        <taxon>Streptomycetaceae</taxon>
        <taxon>Streptomyces</taxon>
    </lineage>
</organism>
<evidence type="ECO:0000313" key="2">
    <source>
        <dbReference type="EMBL" id="MFH8551746.1"/>
    </source>
</evidence>
<gene>
    <name evidence="2" type="ORF">ACH4F9_42900</name>
</gene>
<dbReference type="Proteomes" id="UP001610818">
    <property type="component" value="Unassembled WGS sequence"/>
</dbReference>
<evidence type="ECO:0008006" key="4">
    <source>
        <dbReference type="Google" id="ProtNLM"/>
    </source>
</evidence>
<evidence type="ECO:0000313" key="3">
    <source>
        <dbReference type="Proteomes" id="UP001610818"/>
    </source>
</evidence>
<accession>A0ABW7R861</accession>
<keyword evidence="1" id="KW-1133">Transmembrane helix</keyword>
<sequence length="73" mass="7960">MRLTKLDHAAIRLHTVWLTRMEKMSGTRRDAGMETLEKLILGAVVLGVAVAFGTVFKSTSTTLIDRFKAAVGA</sequence>
<keyword evidence="1" id="KW-0812">Transmembrane</keyword>
<keyword evidence="3" id="KW-1185">Reference proteome</keyword>
<comment type="caution">
    <text evidence="2">The sequence shown here is derived from an EMBL/GenBank/DDBJ whole genome shotgun (WGS) entry which is preliminary data.</text>
</comment>
<name>A0ABW7R861_9ACTN</name>